<dbReference type="Pfam" id="PF13424">
    <property type="entry name" value="TPR_12"/>
    <property type="match status" value="1"/>
</dbReference>
<dbReference type="PROSITE" id="PS51048">
    <property type="entry name" value="SGS"/>
    <property type="match status" value="1"/>
</dbReference>
<proteinExistence type="inferred from homology"/>
<name>A0AA91PW01_CLALS</name>
<feature type="domain" description="SGS" evidence="3">
    <location>
        <begin position="258"/>
        <end position="338"/>
    </location>
</feature>
<accession>A0AA91PW01</accession>
<dbReference type="SUPFAM" id="SSF48452">
    <property type="entry name" value="TPR-like"/>
    <property type="match status" value="1"/>
</dbReference>
<dbReference type="GO" id="GO:0051087">
    <property type="term" value="F:protein-folding chaperone binding"/>
    <property type="evidence" value="ECO:0007669"/>
    <property type="project" value="InterPro"/>
</dbReference>
<dbReference type="KEGG" id="clus:A9F13_26g00495"/>
<dbReference type="PROSITE" id="PS51203">
    <property type="entry name" value="CS"/>
    <property type="match status" value="1"/>
</dbReference>
<feature type="region of interest" description="Disordered" evidence="2">
    <location>
        <begin position="127"/>
        <end position="148"/>
    </location>
</feature>
<evidence type="ECO:0000259" key="4">
    <source>
        <dbReference type="PROSITE" id="PS51203"/>
    </source>
</evidence>
<evidence type="ECO:0000313" key="5">
    <source>
        <dbReference type="EMBL" id="OVF04695.1"/>
    </source>
</evidence>
<dbReference type="SUPFAM" id="SSF49764">
    <property type="entry name" value="HSP20-like chaperones"/>
    <property type="match status" value="1"/>
</dbReference>
<comment type="caution">
    <text evidence="5">The sequence shown here is derived from an EMBL/GenBank/DDBJ whole genome shotgun (WGS) entry which is preliminary data.</text>
</comment>
<comment type="similarity">
    <text evidence="1">Belongs to the SGT1 family.</text>
</comment>
<evidence type="ECO:0000256" key="1">
    <source>
        <dbReference type="ARBA" id="ARBA00008509"/>
    </source>
</evidence>
<dbReference type="EMBL" id="LYUB02000026">
    <property type="protein sequence ID" value="OVF04695.1"/>
    <property type="molecule type" value="Genomic_DNA"/>
</dbReference>
<dbReference type="InterPro" id="IPR044563">
    <property type="entry name" value="Sgt1-like"/>
</dbReference>
<feature type="domain" description="CS" evidence="4">
    <location>
        <begin position="156"/>
        <end position="246"/>
    </location>
</feature>
<dbReference type="Pfam" id="PF05002">
    <property type="entry name" value="SGS"/>
    <property type="match status" value="1"/>
</dbReference>
<dbReference type="AlphaFoldDB" id="A0AA91PW01"/>
<dbReference type="InterPro" id="IPR007699">
    <property type="entry name" value="SGS_dom"/>
</dbReference>
<dbReference type="SMART" id="SM00028">
    <property type="entry name" value="TPR"/>
    <property type="match status" value="3"/>
</dbReference>
<dbReference type="Pfam" id="PF04969">
    <property type="entry name" value="CS"/>
    <property type="match status" value="1"/>
</dbReference>
<dbReference type="Proteomes" id="UP000195602">
    <property type="component" value="Unassembled WGS sequence"/>
</dbReference>
<dbReference type="Gene3D" id="1.25.40.10">
    <property type="entry name" value="Tetratricopeptide repeat domain"/>
    <property type="match status" value="1"/>
</dbReference>
<dbReference type="PANTHER" id="PTHR45862">
    <property type="entry name" value="PROTEIN SGT1 HOMOLOG"/>
    <property type="match status" value="1"/>
</dbReference>
<dbReference type="InterPro" id="IPR011990">
    <property type="entry name" value="TPR-like_helical_dom_sf"/>
</dbReference>
<evidence type="ECO:0000313" key="6">
    <source>
        <dbReference type="Proteomes" id="UP000195602"/>
    </source>
</evidence>
<evidence type="ECO:0000259" key="3">
    <source>
        <dbReference type="PROSITE" id="PS51048"/>
    </source>
</evidence>
<dbReference type="CDD" id="cd06466">
    <property type="entry name" value="p23_CS_SGT1_like"/>
    <property type="match status" value="1"/>
</dbReference>
<dbReference type="InterPro" id="IPR008978">
    <property type="entry name" value="HSP20-like_chaperone"/>
</dbReference>
<dbReference type="InterPro" id="IPR019734">
    <property type="entry name" value="TPR_rpt"/>
</dbReference>
<dbReference type="Gene3D" id="2.60.40.790">
    <property type="match status" value="1"/>
</dbReference>
<dbReference type="InterPro" id="IPR007052">
    <property type="entry name" value="CS_dom"/>
</dbReference>
<sequence>MAIELSIKHGDIAAENKDFLGAVGHYSEALKENPEAFLALVKRAVTYTKLCNYDDAKRDITKAFEVAQKRGRRNDIGVCYYRLALVFYAEKDFEAALVNFRKAKEYQCAEPALDIWLAKAERDAKKAGTAVDTRPEQKPVGSSTSVETINKSAPLKTKIRDDWYQDNDTITVTIYAKGVKEETLKVEFEPRKVAVCFPGSDSSEYNYNLDPLYDEIDVHKSKYKVYSTKLEITLCKVQGRKWPSLEGDGAAEANVALEYPSSSKKAVNWSNFKLDDDDENPENFFAKLYKDVDDDTRRAMMKSYVESNGTVLTTNWSEAKDKKFETSPPEGMEAKKWN</sequence>
<evidence type="ECO:0000256" key="2">
    <source>
        <dbReference type="SAM" id="MobiDB-lite"/>
    </source>
</evidence>
<organism evidence="5 6">
    <name type="scientific">Clavispora lusitaniae</name>
    <name type="common">Candida lusitaniae</name>
    <dbReference type="NCBI Taxonomy" id="36911"/>
    <lineage>
        <taxon>Eukaryota</taxon>
        <taxon>Fungi</taxon>
        <taxon>Dikarya</taxon>
        <taxon>Ascomycota</taxon>
        <taxon>Saccharomycotina</taxon>
        <taxon>Pichiomycetes</taxon>
        <taxon>Metschnikowiaceae</taxon>
        <taxon>Clavispora</taxon>
    </lineage>
</organism>
<reference evidence="5 6" key="1">
    <citation type="submission" date="2017-04" db="EMBL/GenBank/DDBJ databases">
        <title>Draft genome of the yeast Clavispora lusitaniae type strain CBS 6936.</title>
        <authorList>
            <person name="Durrens P."/>
            <person name="Klopp C."/>
            <person name="Biteau N."/>
            <person name="Fitton-Ouhabi V."/>
            <person name="Dementhon K."/>
            <person name="Accoceberry I."/>
            <person name="Sherman D.J."/>
            <person name="Noel T."/>
        </authorList>
    </citation>
    <scope>NUCLEOTIDE SEQUENCE [LARGE SCALE GENOMIC DNA]</scope>
    <source>
        <strain evidence="5 6">CBS 6936</strain>
    </source>
</reference>
<gene>
    <name evidence="5" type="ORF">A9F13_26g00495</name>
</gene>
<feature type="region of interest" description="Disordered" evidence="2">
    <location>
        <begin position="317"/>
        <end position="338"/>
    </location>
</feature>
<protein>
    <submittedName>
        <fullName evidence="5">Co-chaperone</fullName>
    </submittedName>
</protein>